<dbReference type="InterPro" id="IPR012338">
    <property type="entry name" value="Beta-lactam/transpept-like"/>
</dbReference>
<dbReference type="PANTHER" id="PTHR35333:SF3">
    <property type="entry name" value="BETA-LACTAMASE-TYPE TRANSPEPTIDASE FOLD CONTAINING PROTEIN"/>
    <property type="match status" value="1"/>
</dbReference>
<keyword evidence="4 6" id="KW-0378">Hydrolase</keyword>
<organism evidence="9 10">
    <name type="scientific">Acidovorax temperans</name>
    <dbReference type="NCBI Taxonomy" id="80878"/>
    <lineage>
        <taxon>Bacteria</taxon>
        <taxon>Pseudomonadati</taxon>
        <taxon>Pseudomonadota</taxon>
        <taxon>Betaproteobacteria</taxon>
        <taxon>Burkholderiales</taxon>
        <taxon>Comamonadaceae</taxon>
        <taxon>Acidovorax</taxon>
    </lineage>
</organism>
<dbReference type="GO" id="GO:0008800">
    <property type="term" value="F:beta-lactamase activity"/>
    <property type="evidence" value="ECO:0007669"/>
    <property type="project" value="UniProtKB-UniRule"/>
</dbReference>
<dbReference type="InterPro" id="IPR045155">
    <property type="entry name" value="Beta-lactam_cat"/>
</dbReference>
<gene>
    <name evidence="9" type="ORF">RP29_01580</name>
</gene>
<evidence type="ECO:0000256" key="5">
    <source>
        <dbReference type="ARBA" id="ARBA00023251"/>
    </source>
</evidence>
<accession>A0A0D7KD85</accession>
<evidence type="ECO:0000313" key="9">
    <source>
        <dbReference type="EMBL" id="KJA12185.1"/>
    </source>
</evidence>
<reference evidence="9 10" key="1">
    <citation type="submission" date="2014-12" db="EMBL/GenBank/DDBJ databases">
        <title>Isolation of bacteria from lake water.</title>
        <authorList>
            <person name="Sheng K.-Y."/>
            <person name="Chin P.-S."/>
            <person name="Chan K.-G."/>
            <person name="Tan G.S."/>
        </authorList>
    </citation>
    <scope>NUCLEOTIDE SEQUENCE [LARGE SCALE GENOMIC DNA]</scope>
    <source>
        <strain evidence="9 10">KY4</strain>
    </source>
</reference>
<keyword evidence="10" id="KW-1185">Reference proteome</keyword>
<dbReference type="AlphaFoldDB" id="A0A0D7KD85"/>
<dbReference type="GO" id="GO:0046677">
    <property type="term" value="P:response to antibiotic"/>
    <property type="evidence" value="ECO:0007669"/>
    <property type="project" value="UniProtKB-UniRule"/>
</dbReference>
<dbReference type="NCBIfam" id="NF033103">
    <property type="entry name" value="bla_class_A"/>
    <property type="match status" value="1"/>
</dbReference>
<dbReference type="InterPro" id="IPR023650">
    <property type="entry name" value="Beta-lactam_class-A_AS"/>
</dbReference>
<dbReference type="Proteomes" id="UP000032566">
    <property type="component" value="Unassembled WGS sequence"/>
</dbReference>
<dbReference type="InterPro" id="IPR000871">
    <property type="entry name" value="Beta-lactam_class-A"/>
</dbReference>
<dbReference type="STRING" id="80878.RP29_01580"/>
<evidence type="ECO:0000256" key="4">
    <source>
        <dbReference type="ARBA" id="ARBA00022801"/>
    </source>
</evidence>
<keyword evidence="7" id="KW-0732">Signal</keyword>
<evidence type="ECO:0000256" key="3">
    <source>
        <dbReference type="ARBA" id="ARBA00012865"/>
    </source>
</evidence>
<dbReference type="Pfam" id="PF13354">
    <property type="entry name" value="Beta-lactamase2"/>
    <property type="match status" value="1"/>
</dbReference>
<comment type="caution">
    <text evidence="9">The sequence shown here is derived from an EMBL/GenBank/DDBJ whole genome shotgun (WGS) entry which is preliminary data.</text>
</comment>
<dbReference type="EC" id="3.5.2.6" evidence="3 6"/>
<evidence type="ECO:0000256" key="1">
    <source>
        <dbReference type="ARBA" id="ARBA00001526"/>
    </source>
</evidence>
<sequence>MQRREFSLGLAALGLSPLAGCAVPAAPGADISKTWNSAMEGIEHNAQGRLGVSMLDTETGLALGWRQDERFAMCSTFKLLLAGWMLSLVDQGREKLDARVHYAPADVVEYSPVSGPRAGTGGGLTVGELCSATVSLSDNTAANVLLERHGGPAALTRYLRALGDSITRLDRNEPTLNEAAIGDVRDTTTPLAMLQTMQKLVLGESLSASSRAWLQRWLIETSTGDKRLRAGAPGWKVGDKTGTAGSSGTANDVAVLWPPRVSGHRGAVLVSCYLTRSAVAPEQRDAAIAAVGRSVVSASLASRGT</sequence>
<keyword evidence="5 6" id="KW-0046">Antibiotic resistance</keyword>
<evidence type="ECO:0000256" key="6">
    <source>
        <dbReference type="RuleBase" id="RU361140"/>
    </source>
</evidence>
<feature type="signal peptide" evidence="7">
    <location>
        <begin position="1"/>
        <end position="21"/>
    </location>
</feature>
<dbReference type="EMBL" id="JXYQ01000004">
    <property type="protein sequence ID" value="KJA12185.1"/>
    <property type="molecule type" value="Genomic_DNA"/>
</dbReference>
<dbReference type="PANTHER" id="PTHR35333">
    <property type="entry name" value="BETA-LACTAMASE"/>
    <property type="match status" value="1"/>
</dbReference>
<dbReference type="PATRIC" id="fig|80878.5.peg.2253"/>
<evidence type="ECO:0000256" key="7">
    <source>
        <dbReference type="SAM" id="SignalP"/>
    </source>
</evidence>
<proteinExistence type="inferred from homology"/>
<evidence type="ECO:0000256" key="2">
    <source>
        <dbReference type="ARBA" id="ARBA00009009"/>
    </source>
</evidence>
<protein>
    <recommendedName>
        <fullName evidence="3 6">Beta-lactamase</fullName>
        <ecNumber evidence="3 6">3.5.2.6</ecNumber>
    </recommendedName>
</protein>
<name>A0A0D7KD85_9BURK</name>
<dbReference type="GO" id="GO:0030655">
    <property type="term" value="P:beta-lactam antibiotic catabolic process"/>
    <property type="evidence" value="ECO:0007669"/>
    <property type="project" value="InterPro"/>
</dbReference>
<dbReference type="Gene3D" id="3.40.710.10">
    <property type="entry name" value="DD-peptidase/beta-lactamase superfamily"/>
    <property type="match status" value="1"/>
</dbReference>
<dbReference type="PRINTS" id="PR00118">
    <property type="entry name" value="BLACTAMASEA"/>
</dbReference>
<feature type="chain" id="PRO_5002321060" description="Beta-lactamase" evidence="7">
    <location>
        <begin position="22"/>
        <end position="305"/>
    </location>
</feature>
<dbReference type="SUPFAM" id="SSF56601">
    <property type="entry name" value="beta-lactamase/transpeptidase-like"/>
    <property type="match status" value="1"/>
</dbReference>
<feature type="domain" description="Beta-lactamase class A catalytic" evidence="8">
    <location>
        <begin position="51"/>
        <end position="259"/>
    </location>
</feature>
<evidence type="ECO:0000313" key="10">
    <source>
        <dbReference type="Proteomes" id="UP000032566"/>
    </source>
</evidence>
<dbReference type="PROSITE" id="PS00146">
    <property type="entry name" value="BETA_LACTAMASE_A"/>
    <property type="match status" value="1"/>
</dbReference>
<comment type="similarity">
    <text evidence="2 6">Belongs to the class-A beta-lactamase family.</text>
</comment>
<comment type="catalytic activity">
    <reaction evidence="1 6">
        <text>a beta-lactam + H2O = a substituted beta-amino acid</text>
        <dbReference type="Rhea" id="RHEA:20401"/>
        <dbReference type="ChEBI" id="CHEBI:15377"/>
        <dbReference type="ChEBI" id="CHEBI:35627"/>
        <dbReference type="ChEBI" id="CHEBI:140347"/>
        <dbReference type="EC" id="3.5.2.6"/>
    </reaction>
</comment>
<dbReference type="RefSeq" id="WP_044395187.1">
    <property type="nucleotide sequence ID" value="NZ_JXYQ01000004.1"/>
</dbReference>
<dbReference type="OrthoDB" id="9784149at2"/>
<evidence type="ECO:0000259" key="8">
    <source>
        <dbReference type="Pfam" id="PF13354"/>
    </source>
</evidence>